<dbReference type="Pfam" id="PF02073">
    <property type="entry name" value="Peptidase_M29"/>
    <property type="match status" value="1"/>
</dbReference>
<evidence type="ECO:0008006" key="4">
    <source>
        <dbReference type="Google" id="ProtNLM"/>
    </source>
</evidence>
<dbReference type="PANTHER" id="PTHR34448">
    <property type="entry name" value="AMINOPEPTIDASE"/>
    <property type="match status" value="1"/>
</dbReference>
<dbReference type="InterPro" id="IPR052170">
    <property type="entry name" value="M29_Exopeptidase"/>
</dbReference>
<dbReference type="EMBL" id="AAVP02000004">
    <property type="protein sequence ID" value="EDK24477.1"/>
    <property type="molecule type" value="Genomic_DNA"/>
</dbReference>
<gene>
    <name evidence="2" type="ORF">RUMTOR_01206</name>
</gene>
<protein>
    <recommendedName>
        <fullName evidence="4">Thermophilic metalloprotease (M29)</fullName>
    </recommendedName>
</protein>
<dbReference type="GO" id="GO:0004177">
    <property type="term" value="F:aminopeptidase activity"/>
    <property type="evidence" value="ECO:0007669"/>
    <property type="project" value="InterPro"/>
</dbReference>
<dbReference type="HOGENOM" id="CLU_028466_0_0_9"/>
<proteinExistence type="predicted"/>
<accession>A5KLV2</accession>
<name>A5KLV2_9FIRM</name>
<dbReference type="SUPFAM" id="SSF144052">
    <property type="entry name" value="Thermophilic metalloprotease-like"/>
    <property type="match status" value="1"/>
</dbReference>
<evidence type="ECO:0000256" key="1">
    <source>
        <dbReference type="ARBA" id="ARBA00022723"/>
    </source>
</evidence>
<keyword evidence="1" id="KW-0479">Metal-binding</keyword>
<organism evidence="2 3">
    <name type="scientific">[Ruminococcus] torques ATCC 27756</name>
    <dbReference type="NCBI Taxonomy" id="411460"/>
    <lineage>
        <taxon>Bacteria</taxon>
        <taxon>Bacillati</taxon>
        <taxon>Bacillota</taxon>
        <taxon>Clostridia</taxon>
        <taxon>Lachnospirales</taxon>
        <taxon>Lachnospiraceae</taxon>
        <taxon>Mediterraneibacter</taxon>
    </lineage>
</organism>
<dbReference type="AlphaFoldDB" id="A5KLV2"/>
<reference evidence="2 3" key="1">
    <citation type="submission" date="2007-03" db="EMBL/GenBank/DDBJ databases">
        <authorList>
            <person name="Fulton L."/>
            <person name="Clifton S."/>
            <person name="Fulton B."/>
            <person name="Xu J."/>
            <person name="Minx P."/>
            <person name="Pepin K.H."/>
            <person name="Johnson M."/>
            <person name="Thiruvilangam P."/>
            <person name="Bhonagiri V."/>
            <person name="Nash W.E."/>
            <person name="Mardis E.R."/>
            <person name="Wilson R.K."/>
        </authorList>
    </citation>
    <scope>NUCLEOTIDE SEQUENCE [LARGE SCALE GENOMIC DNA]</scope>
    <source>
        <strain evidence="2 3">ATCC 27756</strain>
    </source>
</reference>
<dbReference type="PaxDb" id="411460-RUMTOR_01206"/>
<dbReference type="GO" id="GO:0006508">
    <property type="term" value="P:proteolysis"/>
    <property type="evidence" value="ECO:0007669"/>
    <property type="project" value="InterPro"/>
</dbReference>
<sequence>MSGRERKMQEVSEKYNNDSYRERHALSVERLRTLPFEESVEDSYIAYFRLVALFLLEVENVRIQVESGKWDQYNEEDMRQINEILYSDIVGDAYEKSYANPKYACSWFEPEMGRLLSFLYVEMRSGIPYAFEGRLDYLTILYELFIEVYTYFENCRADGAEPEIRRVRDIVYWYASDYCDVFLADRIKEQIDPSYSFAADIIENADLSSDRYLYRFGEYITENELGTARRLRSLPEETIQKMADVYTEGYRIGFINTGKDLSKKSVVNIRYSLGFERVIRAAIAKFRAMGLKPVIYRAASGVITKREHHKIGYFGAVANWQYEYDHRQDQALFMDKRYIERRLEVMHTVYEQNKEQAAQFAGPAVMETFGEKPFSPKAVPEAPAYCEEQRELALQYDSRSGQITNEYIKGEERSFTIIAYPVPEIGPKYEEIFDEVIRINTLDAKLYEKVQQTMIDALDQGEKVRVIGKGENRTDMEIRLWSLKDARKETIFENCVADVNIPVGEVFTSPVLEGTNGVLHVSRVYLDGLQYKDLELKFKDGKIVDYRCGNFKDEEEGRRYIFDNVLKNHDTLPLGEFAIGTNTTAYAAGKKYGIEDKMPILIAEKTGPHFAVGDTCYSWSEDVRVYNPNGKEIVAKDNSCSLKRKEDPSAAYFQCHTDITVPYEELEEISVVTKDGKHIILIKDGRFVLPGTEILNEPLKQLEN</sequence>
<dbReference type="Proteomes" id="UP000003577">
    <property type="component" value="Unassembled WGS sequence"/>
</dbReference>
<reference evidence="2 3" key="2">
    <citation type="submission" date="2007-04" db="EMBL/GenBank/DDBJ databases">
        <title>Draft genome sequence of Ruminococcus torques (ATCC 27756).</title>
        <authorList>
            <person name="Sudarsanam P."/>
            <person name="Ley R."/>
            <person name="Guruge J."/>
            <person name="Turnbaugh P.J."/>
            <person name="Mahowald M."/>
            <person name="Liep D."/>
            <person name="Gordon J."/>
        </authorList>
    </citation>
    <scope>NUCLEOTIDE SEQUENCE [LARGE SCALE GENOMIC DNA]</scope>
    <source>
        <strain evidence="2 3">ATCC 27756</strain>
    </source>
</reference>
<evidence type="ECO:0000313" key="3">
    <source>
        <dbReference type="Proteomes" id="UP000003577"/>
    </source>
</evidence>
<comment type="caution">
    <text evidence="2">The sequence shown here is derived from an EMBL/GenBank/DDBJ whole genome shotgun (WGS) entry which is preliminary data.</text>
</comment>
<dbReference type="PANTHER" id="PTHR34448:SF3">
    <property type="entry name" value="AMINOPEPTIDASE AMPS"/>
    <property type="match status" value="1"/>
</dbReference>
<evidence type="ECO:0000313" key="2">
    <source>
        <dbReference type="EMBL" id="EDK24477.1"/>
    </source>
</evidence>
<dbReference type="InterPro" id="IPR000787">
    <property type="entry name" value="Peptidase_M29"/>
</dbReference>
<dbReference type="GO" id="GO:0046872">
    <property type="term" value="F:metal ion binding"/>
    <property type="evidence" value="ECO:0007669"/>
    <property type="project" value="UniProtKB-KW"/>
</dbReference>